<dbReference type="InterPro" id="IPR012902">
    <property type="entry name" value="N_methyl_site"/>
</dbReference>
<dbReference type="Pfam" id="PF07963">
    <property type="entry name" value="N_methyl"/>
    <property type="match status" value="1"/>
</dbReference>
<dbReference type="RefSeq" id="WP_093795206.1">
    <property type="nucleotide sequence ID" value="NZ_CP155571.1"/>
</dbReference>
<keyword evidence="1" id="KW-1133">Transmembrane helix</keyword>
<keyword evidence="1" id="KW-0812">Transmembrane</keyword>
<feature type="transmembrane region" description="Helical" evidence="1">
    <location>
        <begin position="12"/>
        <end position="37"/>
    </location>
</feature>
<proteinExistence type="predicted"/>
<sequence length="178" mass="19647">MNLVRIIANRKGFTLVELIIGMGLTMLLTSVLVISVANSLTVWQAGKNRSEIEQTARYVLDTMAREIRYANTININSKSSITLTQFSPRTNKVQEKITFRYGSSESKTIYKITDKTASGGGIGTNPLTPAVIKNLEFQAAPAADHNEVTIVLQASGYRGDILEYRSSVRCLNVLFVNE</sequence>
<dbReference type="Proteomes" id="UP000216052">
    <property type="component" value="Chromosome"/>
</dbReference>
<name>A0ABZ3J1T7_SPOA4</name>
<dbReference type="EMBL" id="CP155571">
    <property type="protein sequence ID" value="XFO72016.1"/>
    <property type="molecule type" value="Genomic_DNA"/>
</dbReference>
<evidence type="ECO:0008006" key="4">
    <source>
        <dbReference type="Google" id="ProtNLM"/>
    </source>
</evidence>
<evidence type="ECO:0000256" key="1">
    <source>
        <dbReference type="SAM" id="Phobius"/>
    </source>
</evidence>
<dbReference type="PROSITE" id="PS00409">
    <property type="entry name" value="PROKAR_NTER_METHYL"/>
    <property type="match status" value="1"/>
</dbReference>
<keyword evidence="3" id="KW-1185">Reference proteome</keyword>
<gene>
    <name evidence="2" type="ORF">SPACI_020620</name>
</gene>
<keyword evidence="1" id="KW-0472">Membrane</keyword>
<evidence type="ECO:0000313" key="3">
    <source>
        <dbReference type="Proteomes" id="UP000216052"/>
    </source>
</evidence>
<protein>
    <recommendedName>
        <fullName evidence="4">Prepilin-type N-terminal cleavage/methylation domain-containing protein</fullName>
    </recommendedName>
</protein>
<reference evidence="2" key="1">
    <citation type="submission" date="2024-05" db="EMBL/GenBank/DDBJ databases">
        <title>Isolation and characterization of Sporomusa carbonis sp. nov., a carboxydotrophic hydrogenogen in the genus of Sporomusa isolated from a charcoal burning pile.</title>
        <authorList>
            <person name="Boeer T."/>
            <person name="Rosenbaum F."/>
            <person name="Eysell L."/>
            <person name="Mueller V."/>
            <person name="Daniel R."/>
            <person name="Poehlein A."/>
        </authorList>
    </citation>
    <scope>NUCLEOTIDE SEQUENCE [LARGE SCALE GENOMIC DNA]</scope>
    <source>
        <strain evidence="2">DSM 3132</strain>
    </source>
</reference>
<evidence type="ECO:0000313" key="2">
    <source>
        <dbReference type="EMBL" id="XFO72016.1"/>
    </source>
</evidence>
<accession>A0ABZ3J1T7</accession>
<organism evidence="2 3">
    <name type="scientific">Sporomusa acidovorans (strain ATCC 49682 / DSM 3132 / Mol)</name>
    <dbReference type="NCBI Taxonomy" id="1123286"/>
    <lineage>
        <taxon>Bacteria</taxon>
        <taxon>Bacillati</taxon>
        <taxon>Bacillota</taxon>
        <taxon>Negativicutes</taxon>
        <taxon>Selenomonadales</taxon>
        <taxon>Sporomusaceae</taxon>
        <taxon>Sporomusa</taxon>
    </lineage>
</organism>